<feature type="transmembrane region" description="Helical" evidence="1">
    <location>
        <begin position="21"/>
        <end position="39"/>
    </location>
</feature>
<organism evidence="2 3">
    <name type="scientific">Virgisporangium aliadipatigenens</name>
    <dbReference type="NCBI Taxonomy" id="741659"/>
    <lineage>
        <taxon>Bacteria</taxon>
        <taxon>Bacillati</taxon>
        <taxon>Actinomycetota</taxon>
        <taxon>Actinomycetes</taxon>
        <taxon>Micromonosporales</taxon>
        <taxon>Micromonosporaceae</taxon>
        <taxon>Virgisporangium</taxon>
    </lineage>
</organism>
<comment type="caution">
    <text evidence="2">The sequence shown here is derived from an EMBL/GenBank/DDBJ whole genome shotgun (WGS) entry which is preliminary data.</text>
</comment>
<feature type="transmembrane region" description="Helical" evidence="1">
    <location>
        <begin position="59"/>
        <end position="77"/>
    </location>
</feature>
<reference evidence="2" key="1">
    <citation type="submission" date="2021-01" db="EMBL/GenBank/DDBJ databases">
        <title>Whole genome shotgun sequence of Virgisporangium aliadipatigenens NBRC 105644.</title>
        <authorList>
            <person name="Komaki H."/>
            <person name="Tamura T."/>
        </authorList>
    </citation>
    <scope>NUCLEOTIDE SEQUENCE</scope>
    <source>
        <strain evidence="2">NBRC 105644</strain>
    </source>
</reference>
<evidence type="ECO:0000256" key="1">
    <source>
        <dbReference type="SAM" id="Phobius"/>
    </source>
</evidence>
<dbReference type="AlphaFoldDB" id="A0A8J4DUX5"/>
<keyword evidence="3" id="KW-1185">Reference proteome</keyword>
<sequence length="188" mass="20472">MTGPGRIEWRRGAPRQALRRVAWWAVVGAIVFGVALLLFGPEPATLDDGSHNVLDDVPLWTGLLVLATLAVVAVPLLRRPAVAADHYALRVRPGPWRTLLLPWAGISEVVAISSNGIEYLLIRLDQRFAGDRPKAWDQLVLKNARKGMEQAASYDLAVNLREFAGPPAGKVAALAAYAPETVTLEERL</sequence>
<evidence type="ECO:0000313" key="2">
    <source>
        <dbReference type="EMBL" id="GIJ51249.1"/>
    </source>
</evidence>
<proteinExistence type="predicted"/>
<evidence type="ECO:0000313" key="3">
    <source>
        <dbReference type="Proteomes" id="UP000619260"/>
    </source>
</evidence>
<keyword evidence="1" id="KW-0812">Transmembrane</keyword>
<protein>
    <recommendedName>
        <fullName evidence="4">PH domain-containing protein</fullName>
    </recommendedName>
</protein>
<keyword evidence="1" id="KW-1133">Transmembrane helix</keyword>
<dbReference type="EMBL" id="BOPF01000046">
    <property type="protein sequence ID" value="GIJ51249.1"/>
    <property type="molecule type" value="Genomic_DNA"/>
</dbReference>
<accession>A0A8J4DUX5</accession>
<keyword evidence="1" id="KW-0472">Membrane</keyword>
<dbReference type="Proteomes" id="UP000619260">
    <property type="component" value="Unassembled WGS sequence"/>
</dbReference>
<gene>
    <name evidence="2" type="ORF">Val02_81350</name>
</gene>
<name>A0A8J4DUX5_9ACTN</name>
<evidence type="ECO:0008006" key="4">
    <source>
        <dbReference type="Google" id="ProtNLM"/>
    </source>
</evidence>